<protein>
    <submittedName>
        <fullName evidence="5">Restriction endonuclease S subunit</fullName>
    </submittedName>
</protein>
<dbReference type="STRING" id="491915.Aflv_2058"/>
<keyword evidence="3" id="KW-0238">DNA-binding</keyword>
<dbReference type="PANTHER" id="PTHR30408:SF13">
    <property type="entry name" value="TYPE I RESTRICTION ENZYME HINDI SPECIFICITY SUBUNIT"/>
    <property type="match status" value="1"/>
</dbReference>
<name>B7GLJ1_ANOFW</name>
<keyword evidence="5" id="KW-0540">Nuclease</keyword>
<dbReference type="HOGENOM" id="CLU_021095_10_3_9"/>
<dbReference type="CDD" id="cd17501">
    <property type="entry name" value="RMtype1_S_Vch69ORF1407P_TRD2-CR2_like"/>
    <property type="match status" value="1"/>
</dbReference>
<dbReference type="Gene3D" id="1.10.287.1120">
    <property type="entry name" value="Bipartite methylase S protein"/>
    <property type="match status" value="1"/>
</dbReference>
<dbReference type="AlphaFoldDB" id="B7GLJ1"/>
<dbReference type="PANTHER" id="PTHR30408">
    <property type="entry name" value="TYPE-1 RESTRICTION ENZYME ECOKI SPECIFICITY PROTEIN"/>
    <property type="match status" value="1"/>
</dbReference>
<organism evidence="5 6">
    <name type="scientific">Anoxybacillus flavithermus (strain DSM 21510 / WK1)</name>
    <dbReference type="NCBI Taxonomy" id="491915"/>
    <lineage>
        <taxon>Bacteria</taxon>
        <taxon>Bacillati</taxon>
        <taxon>Bacillota</taxon>
        <taxon>Bacilli</taxon>
        <taxon>Bacillales</taxon>
        <taxon>Anoxybacillaceae</taxon>
        <taxon>Anoxybacillus</taxon>
    </lineage>
</organism>
<dbReference type="Proteomes" id="UP000000742">
    <property type="component" value="Chromosome"/>
</dbReference>
<dbReference type="InterPro" id="IPR044946">
    <property type="entry name" value="Restrct_endonuc_typeI_TRD_sf"/>
</dbReference>
<dbReference type="CDD" id="cd17273">
    <property type="entry name" value="RMtype1_S_EcoJA69PI-TRD1-CR1_like"/>
    <property type="match status" value="1"/>
</dbReference>
<keyword evidence="5" id="KW-0255">Endonuclease</keyword>
<dbReference type="InterPro" id="IPR052021">
    <property type="entry name" value="Type-I_RS_S_subunit"/>
</dbReference>
<dbReference type="GO" id="GO:0003677">
    <property type="term" value="F:DNA binding"/>
    <property type="evidence" value="ECO:0007669"/>
    <property type="project" value="UniProtKB-KW"/>
</dbReference>
<dbReference type="Gene3D" id="3.90.220.20">
    <property type="entry name" value="DNA methylase specificity domains"/>
    <property type="match status" value="2"/>
</dbReference>
<dbReference type="GO" id="GO:0004519">
    <property type="term" value="F:endonuclease activity"/>
    <property type="evidence" value="ECO:0007669"/>
    <property type="project" value="UniProtKB-KW"/>
</dbReference>
<sequence>MSEWINCTLGDIAEVIGGGTPSKSKPEYYEGGTIPWITPKDLSGYPYRYIERGENNITELGLAKSSARMLPKGAVLFSSRAPIGYVAIAKNPLCTNQGFKSFICDEKKVNNLFLYYFLKSNLPMIENMANGSTFKEISGSVAKTIPISLPPLNIQEKIVSIIGSLDDKIELNLKMNETLGEMAMTLYKHWFVDFGPFQDGEFVESELGMIPKGWKAKKLGDLYDTSSGGTPSRRKTEYYQDGTINWLKTKELNDNFIFETEEKITELGLENSSAKVFPKNTVIIAMYGATVGKLGILSEPSSTNQACCAVIEKNQSFSYVLAYLYLLFNRTKIVGLANGGAQQNINQQIIRDLLIVVPTEKALNIIQPKLLVLFELIRTNEQENRYLINLRDYLLPRLLSGEIDVSQAEKQVEEVL</sequence>
<dbReference type="REBASE" id="19229">
    <property type="entry name" value="S.AflWKORF2059P"/>
</dbReference>
<evidence type="ECO:0000313" key="5">
    <source>
        <dbReference type="EMBL" id="ACJ34417.1"/>
    </source>
</evidence>
<dbReference type="KEGG" id="afl:Aflv_2058"/>
<dbReference type="RefSeq" id="WP_012575603.1">
    <property type="nucleotide sequence ID" value="NC_011567.1"/>
</dbReference>
<evidence type="ECO:0000259" key="4">
    <source>
        <dbReference type="Pfam" id="PF01420"/>
    </source>
</evidence>
<evidence type="ECO:0000256" key="2">
    <source>
        <dbReference type="ARBA" id="ARBA00022747"/>
    </source>
</evidence>
<keyword evidence="5" id="KW-0378">Hydrolase</keyword>
<dbReference type="Pfam" id="PF01420">
    <property type="entry name" value="Methylase_S"/>
    <property type="match status" value="2"/>
</dbReference>
<evidence type="ECO:0000256" key="3">
    <source>
        <dbReference type="ARBA" id="ARBA00023125"/>
    </source>
</evidence>
<gene>
    <name evidence="5" type="ordered locus">Aflv_2058</name>
</gene>
<dbReference type="GO" id="GO:0009307">
    <property type="term" value="P:DNA restriction-modification system"/>
    <property type="evidence" value="ECO:0007669"/>
    <property type="project" value="UniProtKB-KW"/>
</dbReference>
<reference evidence="5 6" key="1">
    <citation type="journal article" date="2008" name="Genome Biol.">
        <title>Encapsulated in silica: genome, proteome and physiology of the thermophilic bacterium Anoxybacillus flavithermus WK1.</title>
        <authorList>
            <person name="Saw J.H."/>
            <person name="Mountain B.W."/>
            <person name="Feng L."/>
            <person name="Omelchenko M.V."/>
            <person name="Hou S."/>
            <person name="Saito J.A."/>
            <person name="Stott M.B."/>
            <person name="Li D."/>
            <person name="Zhao G."/>
            <person name="Wu J."/>
            <person name="Galperin M.Y."/>
            <person name="Koonin E.V."/>
            <person name="Makarova K.S."/>
            <person name="Wolf Y.I."/>
            <person name="Rigden D.J."/>
            <person name="Dunfield P.F."/>
            <person name="Wang L."/>
            <person name="Alam M."/>
        </authorList>
    </citation>
    <scope>NUCLEOTIDE SEQUENCE [LARGE SCALE GENOMIC DNA]</scope>
    <source>
        <strain evidence="6">DSM 21510 / WK1</strain>
    </source>
</reference>
<feature type="domain" description="Type I restriction modification DNA specificity" evidence="4">
    <location>
        <begin position="1"/>
        <end position="178"/>
    </location>
</feature>
<dbReference type="eggNOG" id="COG0732">
    <property type="taxonomic scope" value="Bacteria"/>
</dbReference>
<dbReference type="SUPFAM" id="SSF116734">
    <property type="entry name" value="DNA methylase specificity domain"/>
    <property type="match status" value="2"/>
</dbReference>
<proteinExistence type="inferred from homology"/>
<accession>B7GLJ1</accession>
<evidence type="ECO:0000313" key="6">
    <source>
        <dbReference type="Proteomes" id="UP000000742"/>
    </source>
</evidence>
<feature type="domain" description="Type I restriction modification DNA specificity" evidence="4">
    <location>
        <begin position="211"/>
        <end position="362"/>
    </location>
</feature>
<dbReference type="GeneID" id="23314981"/>
<dbReference type="InterPro" id="IPR000055">
    <property type="entry name" value="Restrct_endonuc_typeI_TRD"/>
</dbReference>
<evidence type="ECO:0000256" key="1">
    <source>
        <dbReference type="ARBA" id="ARBA00010923"/>
    </source>
</evidence>
<dbReference type="EMBL" id="CP000922">
    <property type="protein sequence ID" value="ACJ34417.1"/>
    <property type="molecule type" value="Genomic_DNA"/>
</dbReference>
<comment type="similarity">
    <text evidence="1">Belongs to the type-I restriction system S methylase family.</text>
</comment>
<keyword evidence="2" id="KW-0680">Restriction system</keyword>